<dbReference type="GO" id="GO:0008270">
    <property type="term" value="F:zinc ion binding"/>
    <property type="evidence" value="ECO:0007669"/>
    <property type="project" value="UniProtKB-KW"/>
</dbReference>
<dbReference type="GO" id="GO:0006869">
    <property type="term" value="P:lipid transport"/>
    <property type="evidence" value="ECO:0007669"/>
    <property type="project" value="InterPro"/>
</dbReference>
<dbReference type="GO" id="GO:0005576">
    <property type="term" value="C:extracellular region"/>
    <property type="evidence" value="ECO:0007669"/>
    <property type="project" value="InterPro"/>
</dbReference>
<dbReference type="SUPFAM" id="SSF57850">
    <property type="entry name" value="RING/U-box"/>
    <property type="match status" value="1"/>
</dbReference>
<protein>
    <recommendedName>
        <fullName evidence="7">RING-type domain-containing protein</fullName>
    </recommendedName>
</protein>
<dbReference type="PANTHER" id="PTHR14096">
    <property type="entry name" value="APOLIPOPROTEIN L"/>
    <property type="match status" value="1"/>
</dbReference>
<keyword evidence="9" id="KW-1185">Reference proteome</keyword>
<dbReference type="InterPro" id="IPR001841">
    <property type="entry name" value="Znf_RING"/>
</dbReference>
<dbReference type="Proteomes" id="UP001431209">
    <property type="component" value="Unassembled WGS sequence"/>
</dbReference>
<dbReference type="Pfam" id="PF00097">
    <property type="entry name" value="zf-C3HC4"/>
    <property type="match status" value="1"/>
</dbReference>
<evidence type="ECO:0000256" key="5">
    <source>
        <dbReference type="PROSITE-ProRule" id="PRU00175"/>
    </source>
</evidence>
<name>A0AAW2Z227_9EUKA</name>
<accession>A0AAW2Z227</accession>
<dbReference type="SMART" id="SM00184">
    <property type="entry name" value="RING"/>
    <property type="match status" value="1"/>
</dbReference>
<feature type="transmembrane region" description="Helical" evidence="6">
    <location>
        <begin position="200"/>
        <end position="224"/>
    </location>
</feature>
<keyword evidence="4" id="KW-0862">Zinc</keyword>
<keyword evidence="6" id="KW-0812">Transmembrane</keyword>
<dbReference type="AlphaFoldDB" id="A0AAW2Z227"/>
<dbReference type="GO" id="GO:0042157">
    <property type="term" value="P:lipoprotein metabolic process"/>
    <property type="evidence" value="ECO:0007669"/>
    <property type="project" value="InterPro"/>
</dbReference>
<evidence type="ECO:0000256" key="1">
    <source>
        <dbReference type="ARBA" id="ARBA00010090"/>
    </source>
</evidence>
<dbReference type="EMBL" id="JAOPGA020000966">
    <property type="protein sequence ID" value="KAL0483500.1"/>
    <property type="molecule type" value="Genomic_DNA"/>
</dbReference>
<feature type="domain" description="RING-type" evidence="7">
    <location>
        <begin position="29"/>
        <end position="71"/>
    </location>
</feature>
<dbReference type="InterPro" id="IPR013083">
    <property type="entry name" value="Znf_RING/FYVE/PHD"/>
</dbReference>
<keyword evidence="2" id="KW-0479">Metal-binding</keyword>
<comment type="similarity">
    <text evidence="1">Belongs to the apolipoprotein L family.</text>
</comment>
<evidence type="ECO:0000313" key="8">
    <source>
        <dbReference type="EMBL" id="KAL0483500.1"/>
    </source>
</evidence>
<evidence type="ECO:0000256" key="3">
    <source>
        <dbReference type="ARBA" id="ARBA00022771"/>
    </source>
</evidence>
<dbReference type="InterPro" id="IPR008405">
    <property type="entry name" value="ApoL"/>
</dbReference>
<gene>
    <name evidence="8" type="ORF">AKO1_014529</name>
</gene>
<keyword evidence="6" id="KW-1133">Transmembrane helix</keyword>
<sequence length="403" mass="44162">MSTPTSAEQSRYLNYTYVNEDDIPDNLKCNICLEPLIDPRVTAECNHYFCGSCLENWLKQNGKNKTCPKCRTVIKSKPKRIEDADIPIYLATLTMKCDACSYTLPRSEVEEHDMNCVGICSSSYEEVFTTIENVVKEWFDNLNDLIPELLSLADTLDVHHRNVKIAHISGTSASLVGTALVVGGFVGSFFTFGLSLGLSIAGGAMGIAGAATSAGASVTEWGIIRSELKKIQNKLNADAKLRDKISYWVAHLEHSHELDIERLHQRITSIIDGDSTLLSVVKSIDNEFSADGTHKYDASDAIATAQLVSKTGSISSQFAKIGGNTLIRTATHVSRAVTIAGVVLSVATVPLDIYVLVQDSKDVHTEKKSDKSTEIRELARHLKARRDVLLNRQGLGNESFEIL</sequence>
<keyword evidence="6" id="KW-0472">Membrane</keyword>
<dbReference type="GO" id="GO:0016020">
    <property type="term" value="C:membrane"/>
    <property type="evidence" value="ECO:0007669"/>
    <property type="project" value="TreeGrafter"/>
</dbReference>
<dbReference type="GO" id="GO:0008289">
    <property type="term" value="F:lipid binding"/>
    <property type="evidence" value="ECO:0007669"/>
    <property type="project" value="InterPro"/>
</dbReference>
<evidence type="ECO:0000259" key="7">
    <source>
        <dbReference type="PROSITE" id="PS50089"/>
    </source>
</evidence>
<dbReference type="PANTHER" id="PTHR14096:SF28">
    <property type="entry name" value="APOLIPOPROTEIN L, 1-RELATED"/>
    <property type="match status" value="1"/>
</dbReference>
<organism evidence="8 9">
    <name type="scientific">Acrasis kona</name>
    <dbReference type="NCBI Taxonomy" id="1008807"/>
    <lineage>
        <taxon>Eukaryota</taxon>
        <taxon>Discoba</taxon>
        <taxon>Heterolobosea</taxon>
        <taxon>Tetramitia</taxon>
        <taxon>Eutetramitia</taxon>
        <taxon>Acrasidae</taxon>
        <taxon>Acrasis</taxon>
    </lineage>
</organism>
<evidence type="ECO:0000256" key="6">
    <source>
        <dbReference type="SAM" id="Phobius"/>
    </source>
</evidence>
<dbReference type="Pfam" id="PF05461">
    <property type="entry name" value="ApoL"/>
    <property type="match status" value="1"/>
</dbReference>
<evidence type="ECO:0000256" key="4">
    <source>
        <dbReference type="ARBA" id="ARBA00022833"/>
    </source>
</evidence>
<dbReference type="InterPro" id="IPR018957">
    <property type="entry name" value="Znf_C3HC4_RING-type"/>
</dbReference>
<evidence type="ECO:0000256" key="2">
    <source>
        <dbReference type="ARBA" id="ARBA00022723"/>
    </source>
</evidence>
<dbReference type="Gene3D" id="3.30.40.10">
    <property type="entry name" value="Zinc/RING finger domain, C3HC4 (zinc finger)"/>
    <property type="match status" value="1"/>
</dbReference>
<proteinExistence type="inferred from homology"/>
<feature type="transmembrane region" description="Helical" evidence="6">
    <location>
        <begin position="173"/>
        <end position="194"/>
    </location>
</feature>
<dbReference type="PROSITE" id="PS00518">
    <property type="entry name" value="ZF_RING_1"/>
    <property type="match status" value="1"/>
</dbReference>
<reference evidence="8 9" key="1">
    <citation type="submission" date="2024-03" db="EMBL/GenBank/DDBJ databases">
        <title>The Acrasis kona genome and developmental transcriptomes reveal deep origins of eukaryotic multicellular pathways.</title>
        <authorList>
            <person name="Sheikh S."/>
            <person name="Fu C.-J."/>
            <person name="Brown M.W."/>
            <person name="Baldauf S.L."/>
        </authorList>
    </citation>
    <scope>NUCLEOTIDE SEQUENCE [LARGE SCALE GENOMIC DNA]</scope>
    <source>
        <strain evidence="8 9">ATCC MYA-3509</strain>
    </source>
</reference>
<keyword evidence="3 5" id="KW-0863">Zinc-finger</keyword>
<evidence type="ECO:0000313" key="9">
    <source>
        <dbReference type="Proteomes" id="UP001431209"/>
    </source>
</evidence>
<dbReference type="PROSITE" id="PS50089">
    <property type="entry name" value="ZF_RING_2"/>
    <property type="match status" value="1"/>
</dbReference>
<comment type="caution">
    <text evidence="8">The sequence shown here is derived from an EMBL/GenBank/DDBJ whole genome shotgun (WGS) entry which is preliminary data.</text>
</comment>
<dbReference type="InterPro" id="IPR017907">
    <property type="entry name" value="Znf_RING_CS"/>
</dbReference>